<dbReference type="Proteomes" id="UP001154078">
    <property type="component" value="Chromosome 4"/>
</dbReference>
<keyword evidence="2" id="KW-1185">Reference proteome</keyword>
<name>A0A9P0FIN4_BRAAE</name>
<dbReference type="SUPFAM" id="SSF53098">
    <property type="entry name" value="Ribonuclease H-like"/>
    <property type="match status" value="1"/>
</dbReference>
<dbReference type="GO" id="GO:0042575">
    <property type="term" value="C:DNA polymerase complex"/>
    <property type="evidence" value="ECO:0007669"/>
    <property type="project" value="UniProtKB-ARBA"/>
</dbReference>
<proteinExistence type="predicted"/>
<dbReference type="SUPFAM" id="SSF54060">
    <property type="entry name" value="His-Me finger endonucleases"/>
    <property type="match status" value="1"/>
</dbReference>
<reference evidence="1" key="1">
    <citation type="submission" date="2021-12" db="EMBL/GenBank/DDBJ databases">
        <authorList>
            <person name="King R."/>
        </authorList>
    </citation>
    <scope>NUCLEOTIDE SEQUENCE</scope>
</reference>
<organism evidence="1 2">
    <name type="scientific">Brassicogethes aeneus</name>
    <name type="common">Rape pollen beetle</name>
    <name type="synonym">Meligethes aeneus</name>
    <dbReference type="NCBI Taxonomy" id="1431903"/>
    <lineage>
        <taxon>Eukaryota</taxon>
        <taxon>Metazoa</taxon>
        <taxon>Ecdysozoa</taxon>
        <taxon>Arthropoda</taxon>
        <taxon>Hexapoda</taxon>
        <taxon>Insecta</taxon>
        <taxon>Pterygota</taxon>
        <taxon>Neoptera</taxon>
        <taxon>Endopterygota</taxon>
        <taxon>Coleoptera</taxon>
        <taxon>Polyphaga</taxon>
        <taxon>Cucujiformia</taxon>
        <taxon>Nitidulidae</taxon>
        <taxon>Meligethinae</taxon>
        <taxon>Brassicogethes</taxon>
    </lineage>
</organism>
<dbReference type="SUPFAM" id="SSF56672">
    <property type="entry name" value="DNA/RNA polymerases"/>
    <property type="match status" value="1"/>
</dbReference>
<dbReference type="PANTHER" id="PTHR31511:SF12">
    <property type="entry name" value="RHO TERMINATION FACTOR N-TERMINAL DOMAIN-CONTAINING PROTEIN"/>
    <property type="match status" value="1"/>
</dbReference>
<dbReference type="InterPro" id="IPR043502">
    <property type="entry name" value="DNA/RNA_pol_sf"/>
</dbReference>
<evidence type="ECO:0000313" key="2">
    <source>
        <dbReference type="Proteomes" id="UP001154078"/>
    </source>
</evidence>
<accession>A0A9P0FIN4</accession>
<gene>
    <name evidence="1" type="ORF">MELIAE_LOCUS7124</name>
</gene>
<dbReference type="PANTHER" id="PTHR31511">
    <property type="entry name" value="PROTEIN CBG23764"/>
    <property type="match status" value="1"/>
</dbReference>
<dbReference type="InterPro" id="IPR012337">
    <property type="entry name" value="RNaseH-like_sf"/>
</dbReference>
<protein>
    <recommendedName>
        <fullName evidence="3">DNA-directed DNA polymerase</fullName>
    </recommendedName>
</protein>
<evidence type="ECO:0000313" key="1">
    <source>
        <dbReference type="EMBL" id="CAH0555862.1"/>
    </source>
</evidence>
<dbReference type="Gene3D" id="3.90.1600.10">
    <property type="entry name" value="Palm domain of DNA polymerase"/>
    <property type="match status" value="1"/>
</dbReference>
<dbReference type="InterPro" id="IPR044925">
    <property type="entry name" value="His-Me_finger_sf"/>
</dbReference>
<dbReference type="AlphaFoldDB" id="A0A9P0FIN4"/>
<dbReference type="EMBL" id="OV121135">
    <property type="protein sequence ID" value="CAH0555862.1"/>
    <property type="molecule type" value="Genomic_DNA"/>
</dbReference>
<dbReference type="OrthoDB" id="6602337at2759"/>
<dbReference type="GO" id="GO:0071897">
    <property type="term" value="P:DNA biosynthetic process"/>
    <property type="evidence" value="ECO:0007669"/>
    <property type="project" value="UniProtKB-ARBA"/>
</dbReference>
<sequence length="1234" mass="143787">MSLFTDIVKHIASILRLLSPQYDEKIALEGIRECQKGQKRLKDALKRAKTIGKKQHIEACMRNIKSLRNQLKASKQRGAGLTLRPEGVRERVHWDDIESAFGSRIRTGLISNLKHKDPLAFLKDCKALFKIRIRNALKKDAAVKANVAFCGEFEIVKGDSVLNEYKHFTTSNSAIYRNTNLDEWFKKNITNPILKELEEFQERDSGWALKKVVNLGVNINKYTPQLGSSYIDLPLQIKKKHACINVKNNDQACFAWAVTSALHPVSLEKNSGRLSSYPHYSSVLKLRGIQWPMTMKQIPSFEKQNDVSINVYIFQKEKSKFMTLPSYLTKNKQERHVNLLLIQDKYYEEGDEGEKLNRHIEDCIRINETAIKMPEQGKNILKFKNHKNKEKAPFIVYADLESVLERTDNPKKPQHHVPAAVGYYMKCSYDDSLSFFRSNRGQNCMQWFADEMNSLAENLSTVFWCPYDINMTFTQERSFRLAKCCHICEQPFTFEDNKVRDHNHLIPENNYRGAAHKGCNINYKDSHVVPVVFHNLSGYDAHFIITDIATRMKGTIDLLPITQEKYISFTKHIDEYPIQFRFIDSFRFMASSLDKLVSYMSEFQNLKSQFSELPDDQFKLLTKKGVMPYDYINSFERFDETSLPSVEKFYNKLENKPCPRRHYLRAQHVWSAFSCQSLGDYVDLYMKTDIMLLADVFEQFRTSCIKTYDLDPAHYFTLPGFTWDAMLKYTKQELELLTDLDMFLFVEKGIRGGLSQVCSKRRARANNKYVNNYDPSKPQTFLMYFDVNNQYGWAMSQCLPYGGFEWTDPNLDVTQIPDDAVEGYILEVDLEYPKDKHDKHSDIPFCPEHINHKTGEPPKDSQEITKLMATLGDKKKYVIHYRSLKEALANGLVLRKIHRVLKFKQAPWLKSYIDLNTELRKKAANEFEKNLFKLMNNAVFGKTMENIRKRVKIKLLTKWNGRYGAEAYIAKPEFKNCTIFCENLVAIELRKLQIWLNKPIYVGQAILDLAKTTIYNFHYGYMVNAFPDCTVMYTDTDSLIYELLQDPYKVMKRDCHQYFDTFDYPVNNQYDIPLVNKKVLGMLKDENNGVPMTDYVGLRSKLYLTKVLQTEENVTKNRKKMQDAEYDDEEIDAEIKNMGITKKAKGVKSFIVKTEISFEDYVECLDSLKQKIVSQNLIRSEKHQVHSIIQQKIGLSYEDDKRYLIPGTYNTLPWGHYAIPSTSSKKKYGCRYSH</sequence>
<dbReference type="InterPro" id="IPR023211">
    <property type="entry name" value="DNA_pol_palm_dom_sf"/>
</dbReference>
<evidence type="ECO:0008006" key="3">
    <source>
        <dbReference type="Google" id="ProtNLM"/>
    </source>
</evidence>